<name>X1UMW9_9ZZZZ</name>
<dbReference type="AlphaFoldDB" id="X1UMW9"/>
<evidence type="ECO:0000313" key="1">
    <source>
        <dbReference type="EMBL" id="GAJ18818.1"/>
    </source>
</evidence>
<accession>X1UMW9</accession>
<gene>
    <name evidence="1" type="ORF">S12H4_56714</name>
</gene>
<reference evidence="1" key="1">
    <citation type="journal article" date="2014" name="Front. Microbiol.">
        <title>High frequency of phylogenetically diverse reductive dehalogenase-homologous genes in deep subseafloor sedimentary metagenomes.</title>
        <authorList>
            <person name="Kawai M."/>
            <person name="Futagami T."/>
            <person name="Toyoda A."/>
            <person name="Takaki Y."/>
            <person name="Nishi S."/>
            <person name="Hori S."/>
            <person name="Arai W."/>
            <person name="Tsubouchi T."/>
            <person name="Morono Y."/>
            <person name="Uchiyama I."/>
            <person name="Ito T."/>
            <person name="Fujiyama A."/>
            <person name="Inagaki F."/>
            <person name="Takami H."/>
        </authorList>
    </citation>
    <scope>NUCLEOTIDE SEQUENCE</scope>
    <source>
        <strain evidence="1">Expedition CK06-06</strain>
    </source>
</reference>
<sequence length="51" mass="6061">MKGKITNWTKTQLIIEINLRMEALDTSEEEYSNRELLKDFEDVCKKIKGEK</sequence>
<comment type="caution">
    <text evidence="1">The sequence shown here is derived from an EMBL/GenBank/DDBJ whole genome shotgun (WGS) entry which is preliminary data.</text>
</comment>
<organism evidence="1">
    <name type="scientific">marine sediment metagenome</name>
    <dbReference type="NCBI Taxonomy" id="412755"/>
    <lineage>
        <taxon>unclassified sequences</taxon>
        <taxon>metagenomes</taxon>
        <taxon>ecological metagenomes</taxon>
    </lineage>
</organism>
<protein>
    <submittedName>
        <fullName evidence="1">Uncharacterized protein</fullName>
    </submittedName>
</protein>
<proteinExistence type="predicted"/>
<dbReference type="EMBL" id="BARW01036559">
    <property type="protein sequence ID" value="GAJ18818.1"/>
    <property type="molecule type" value="Genomic_DNA"/>
</dbReference>